<comment type="caution">
    <text evidence="2">The sequence shown here is derived from an EMBL/GenBank/DDBJ whole genome shotgun (WGS) entry which is preliminary data.</text>
</comment>
<evidence type="ECO:0008006" key="4">
    <source>
        <dbReference type="Google" id="ProtNLM"/>
    </source>
</evidence>
<evidence type="ECO:0000256" key="1">
    <source>
        <dbReference type="SAM" id="Phobius"/>
    </source>
</evidence>
<keyword evidence="1" id="KW-0812">Transmembrane</keyword>
<organism evidence="2 3">
    <name type="scientific">Kitasatospora kifunensis</name>
    <name type="common">Streptomyces kifunensis</name>
    <dbReference type="NCBI Taxonomy" id="58351"/>
    <lineage>
        <taxon>Bacteria</taxon>
        <taxon>Bacillati</taxon>
        <taxon>Actinomycetota</taxon>
        <taxon>Actinomycetes</taxon>
        <taxon>Kitasatosporales</taxon>
        <taxon>Streptomycetaceae</taxon>
        <taxon>Kitasatospora</taxon>
    </lineage>
</organism>
<accession>A0A7W7QX43</accession>
<gene>
    <name evidence="2" type="ORF">FHR34_000423</name>
</gene>
<feature type="transmembrane region" description="Helical" evidence="1">
    <location>
        <begin position="83"/>
        <end position="102"/>
    </location>
</feature>
<keyword evidence="1" id="KW-0472">Membrane</keyword>
<evidence type="ECO:0000313" key="2">
    <source>
        <dbReference type="EMBL" id="MBB4921430.1"/>
    </source>
</evidence>
<feature type="transmembrane region" description="Helical" evidence="1">
    <location>
        <begin position="59"/>
        <end position="77"/>
    </location>
</feature>
<dbReference type="Pfam" id="PF14248">
    <property type="entry name" value="DUF4345"/>
    <property type="match status" value="1"/>
</dbReference>
<dbReference type="InterPro" id="IPR025597">
    <property type="entry name" value="DUF4345"/>
</dbReference>
<protein>
    <recommendedName>
        <fullName evidence="4">DUF4345 domain-containing protein</fullName>
    </recommendedName>
</protein>
<sequence length="115" mass="12135">MAIGLFHMALGNGAVPGEGSAGTTVDSLNRFFGAIFAGYGLAWLWAARQSPIPATAVRGLAGVFLLGAFGRLLSIAVHGWPQWFQVVLTAIELVMPPLYFWLADADEKAGSRGTT</sequence>
<evidence type="ECO:0000313" key="3">
    <source>
        <dbReference type="Proteomes" id="UP000540506"/>
    </source>
</evidence>
<feature type="transmembrane region" description="Helical" evidence="1">
    <location>
        <begin position="31"/>
        <end position="47"/>
    </location>
</feature>
<dbReference type="Proteomes" id="UP000540506">
    <property type="component" value="Unassembled WGS sequence"/>
</dbReference>
<dbReference type="AlphaFoldDB" id="A0A7W7QX43"/>
<keyword evidence="3" id="KW-1185">Reference proteome</keyword>
<proteinExistence type="predicted"/>
<name>A0A7W7QX43_KITKI</name>
<keyword evidence="1" id="KW-1133">Transmembrane helix</keyword>
<dbReference type="EMBL" id="JACHJV010000001">
    <property type="protein sequence ID" value="MBB4921430.1"/>
    <property type="molecule type" value="Genomic_DNA"/>
</dbReference>
<reference evidence="2 3" key="1">
    <citation type="submission" date="2020-08" db="EMBL/GenBank/DDBJ databases">
        <title>Sequencing the genomes of 1000 actinobacteria strains.</title>
        <authorList>
            <person name="Klenk H.-P."/>
        </authorList>
    </citation>
    <scope>NUCLEOTIDE SEQUENCE [LARGE SCALE GENOMIC DNA]</scope>
    <source>
        <strain evidence="2 3">DSM 41654</strain>
    </source>
</reference>